<name>A0A8S5MZX9_9CAUD</name>
<protein>
    <submittedName>
        <fullName evidence="1">Uncharacterized protein</fullName>
    </submittedName>
</protein>
<evidence type="ECO:0000313" key="1">
    <source>
        <dbReference type="EMBL" id="DAD87776.1"/>
    </source>
</evidence>
<organism evidence="1">
    <name type="scientific">Podoviridae sp. ctval4</name>
    <dbReference type="NCBI Taxonomy" id="2826585"/>
    <lineage>
        <taxon>Viruses</taxon>
        <taxon>Duplodnaviria</taxon>
        <taxon>Heunggongvirae</taxon>
        <taxon>Uroviricota</taxon>
        <taxon>Caudoviricetes</taxon>
    </lineage>
</organism>
<proteinExistence type="predicted"/>
<reference evidence="1" key="1">
    <citation type="journal article" date="2021" name="Proc. Natl. Acad. Sci. U.S.A.">
        <title>A Catalog of Tens of Thousands of Viruses from Human Metagenomes Reveals Hidden Associations with Chronic Diseases.</title>
        <authorList>
            <person name="Tisza M.J."/>
            <person name="Buck C.B."/>
        </authorList>
    </citation>
    <scope>NUCLEOTIDE SEQUENCE</scope>
    <source>
        <strain evidence="1">Ctval4</strain>
    </source>
</reference>
<accession>A0A8S5MZX9</accession>
<dbReference type="EMBL" id="BK015026">
    <property type="protein sequence ID" value="DAD87776.1"/>
    <property type="molecule type" value="Genomic_DNA"/>
</dbReference>
<sequence length="70" mass="7926">MKLITGLEKIYKCNDVTSVLETYREIILVISAEKCQLPYSLLTDEAVRILTNVVELKITSLITLSLIDKL</sequence>